<keyword evidence="4" id="KW-0547">Nucleotide-binding</keyword>
<keyword evidence="1" id="KW-0963">Cytoplasm</keyword>
<dbReference type="GO" id="GO:0046872">
    <property type="term" value="F:metal ion binding"/>
    <property type="evidence" value="ECO:0007669"/>
    <property type="project" value="UniProtKB-KW"/>
</dbReference>
<dbReference type="PANTHER" id="PTHR19136">
    <property type="entry name" value="MOLYBDENUM COFACTOR GUANYLYLTRANSFERASE"/>
    <property type="match status" value="1"/>
</dbReference>
<name>A0A0F9J6D6_9ZZZZ</name>
<feature type="domain" description="MobA-like NTP transferase" evidence="8">
    <location>
        <begin position="1"/>
        <end position="127"/>
    </location>
</feature>
<evidence type="ECO:0000256" key="2">
    <source>
        <dbReference type="ARBA" id="ARBA00022679"/>
    </source>
</evidence>
<organism evidence="9">
    <name type="scientific">marine sediment metagenome</name>
    <dbReference type="NCBI Taxonomy" id="412755"/>
    <lineage>
        <taxon>unclassified sequences</taxon>
        <taxon>metagenomes</taxon>
        <taxon>ecological metagenomes</taxon>
    </lineage>
</organism>
<comment type="caution">
    <text evidence="9">The sequence shown here is derived from an EMBL/GenBank/DDBJ whole genome shotgun (WGS) entry which is preliminary data.</text>
</comment>
<dbReference type="GO" id="GO:0006777">
    <property type="term" value="P:Mo-molybdopterin cofactor biosynthetic process"/>
    <property type="evidence" value="ECO:0007669"/>
    <property type="project" value="UniProtKB-KW"/>
</dbReference>
<keyword evidence="5" id="KW-0460">Magnesium</keyword>
<evidence type="ECO:0000256" key="1">
    <source>
        <dbReference type="ARBA" id="ARBA00022490"/>
    </source>
</evidence>
<dbReference type="CDD" id="cd02503">
    <property type="entry name" value="MobA"/>
    <property type="match status" value="1"/>
</dbReference>
<keyword evidence="6" id="KW-0342">GTP-binding</keyword>
<keyword evidence="3" id="KW-0479">Metal-binding</keyword>
<evidence type="ECO:0000259" key="8">
    <source>
        <dbReference type="Pfam" id="PF12804"/>
    </source>
</evidence>
<reference evidence="9" key="1">
    <citation type="journal article" date="2015" name="Nature">
        <title>Complex archaea that bridge the gap between prokaryotes and eukaryotes.</title>
        <authorList>
            <person name="Spang A."/>
            <person name="Saw J.H."/>
            <person name="Jorgensen S.L."/>
            <person name="Zaremba-Niedzwiedzka K."/>
            <person name="Martijn J."/>
            <person name="Lind A.E."/>
            <person name="van Eijk R."/>
            <person name="Schleper C."/>
            <person name="Guy L."/>
            <person name="Ettema T.J."/>
        </authorList>
    </citation>
    <scope>NUCLEOTIDE SEQUENCE</scope>
</reference>
<evidence type="ECO:0000256" key="7">
    <source>
        <dbReference type="ARBA" id="ARBA00023150"/>
    </source>
</evidence>
<accession>A0A0F9J6D6</accession>
<evidence type="ECO:0000256" key="5">
    <source>
        <dbReference type="ARBA" id="ARBA00022842"/>
    </source>
</evidence>
<dbReference type="Gene3D" id="3.90.550.10">
    <property type="entry name" value="Spore Coat Polysaccharide Biosynthesis Protein SpsA, Chain A"/>
    <property type="match status" value="1"/>
</dbReference>
<evidence type="ECO:0000256" key="6">
    <source>
        <dbReference type="ARBA" id="ARBA00023134"/>
    </source>
</evidence>
<gene>
    <name evidence="9" type="ORF">LCGC14_1492680</name>
</gene>
<keyword evidence="7" id="KW-0501">Molybdenum cofactor biosynthesis</keyword>
<dbReference type="InterPro" id="IPR025877">
    <property type="entry name" value="MobA-like_NTP_Trfase"/>
</dbReference>
<dbReference type="InterPro" id="IPR029044">
    <property type="entry name" value="Nucleotide-diphossugar_trans"/>
</dbReference>
<sequence length="181" mass="20853">MGREKAYLKIGERTIIEEQSDTLSRIFDEIIIVANSQNYFKNIDVKVVTDIIPDSGPLGGLYSGLAVSSNIHSFLIACDMPFINLQLIDYMIKQIGENDIVIPLSSKGIETLFAIYSLNCLETIKRQIEFRKLKLLDILSFFKVRYISQEEIEKFDPKESSFFNVNSPKDYEEALQIWLKR</sequence>
<dbReference type="GO" id="GO:0016779">
    <property type="term" value="F:nucleotidyltransferase activity"/>
    <property type="evidence" value="ECO:0007669"/>
    <property type="project" value="UniProtKB-ARBA"/>
</dbReference>
<proteinExistence type="predicted"/>
<dbReference type="AlphaFoldDB" id="A0A0F9J6D6"/>
<keyword evidence="2" id="KW-0808">Transferase</keyword>
<dbReference type="InterPro" id="IPR013482">
    <property type="entry name" value="Molybde_CF_guanTrfase"/>
</dbReference>
<protein>
    <recommendedName>
        <fullName evidence="8">MobA-like NTP transferase domain-containing protein</fullName>
    </recommendedName>
</protein>
<evidence type="ECO:0000256" key="4">
    <source>
        <dbReference type="ARBA" id="ARBA00022741"/>
    </source>
</evidence>
<dbReference type="Pfam" id="PF12804">
    <property type="entry name" value="NTP_transf_3"/>
    <property type="match status" value="1"/>
</dbReference>
<evidence type="ECO:0000256" key="3">
    <source>
        <dbReference type="ARBA" id="ARBA00022723"/>
    </source>
</evidence>
<dbReference type="SUPFAM" id="SSF53448">
    <property type="entry name" value="Nucleotide-diphospho-sugar transferases"/>
    <property type="match status" value="1"/>
</dbReference>
<dbReference type="GO" id="GO:0005525">
    <property type="term" value="F:GTP binding"/>
    <property type="evidence" value="ECO:0007669"/>
    <property type="project" value="UniProtKB-KW"/>
</dbReference>
<evidence type="ECO:0000313" key="9">
    <source>
        <dbReference type="EMBL" id="KKM65299.1"/>
    </source>
</evidence>
<dbReference type="EMBL" id="LAZR01010749">
    <property type="protein sequence ID" value="KKM65299.1"/>
    <property type="molecule type" value="Genomic_DNA"/>
</dbReference>
<dbReference type="PANTHER" id="PTHR19136:SF81">
    <property type="entry name" value="MOLYBDENUM COFACTOR GUANYLYLTRANSFERASE"/>
    <property type="match status" value="1"/>
</dbReference>